<organism evidence="2 3">
    <name type="scientific">Candidatus Taylorbacteria bacterium RIFCSPLOWO2_12_FULL_47_20</name>
    <dbReference type="NCBI Taxonomy" id="1802335"/>
    <lineage>
        <taxon>Bacteria</taxon>
        <taxon>Candidatus Tayloriibacteriota</taxon>
    </lineage>
</organism>
<evidence type="ECO:0000256" key="1">
    <source>
        <dbReference type="SAM" id="Phobius"/>
    </source>
</evidence>
<keyword evidence="1" id="KW-0812">Transmembrane</keyword>
<feature type="transmembrane region" description="Helical" evidence="1">
    <location>
        <begin position="160"/>
        <end position="180"/>
    </location>
</feature>
<comment type="caution">
    <text evidence="2">The sequence shown here is derived from an EMBL/GenBank/DDBJ whole genome shotgun (WGS) entry which is preliminary data.</text>
</comment>
<feature type="transmembrane region" description="Helical" evidence="1">
    <location>
        <begin position="74"/>
        <end position="97"/>
    </location>
</feature>
<protein>
    <recommendedName>
        <fullName evidence="4">TVP38/TMEM64 family membrane protein</fullName>
    </recommendedName>
</protein>
<name>A0A1G2P4E0_9BACT</name>
<evidence type="ECO:0000313" key="2">
    <source>
        <dbReference type="EMBL" id="OHA43227.1"/>
    </source>
</evidence>
<keyword evidence="1" id="KW-0472">Membrane</keyword>
<gene>
    <name evidence="2" type="ORF">A3G59_00530</name>
</gene>
<evidence type="ECO:0000313" key="3">
    <source>
        <dbReference type="Proteomes" id="UP000176881"/>
    </source>
</evidence>
<dbReference type="Proteomes" id="UP000176881">
    <property type="component" value="Unassembled WGS sequence"/>
</dbReference>
<dbReference type="EMBL" id="MHSN01000053">
    <property type="protein sequence ID" value="OHA43227.1"/>
    <property type="molecule type" value="Genomic_DNA"/>
</dbReference>
<keyword evidence="1" id="KW-1133">Transmembrane helix</keyword>
<sequence length="184" mass="20266">MDQRRQQLVQDLMLVIVSVCIAVLLTITGVAEKFVLSLNNFSWSGMILAGIFFTSIFTVAPSIVLIGGFAQASYLPVLAILGGVGAVVGDYIIFRFVKDRVSEDFKYLFSISRRQRIRAILNTRVFRFLVPFLGAIIIASPLPDEIGVTLLGMSKVKYGLFFPLTFVLNGAGILFIGWLARAII</sequence>
<reference evidence="2 3" key="1">
    <citation type="journal article" date="2016" name="Nat. Commun.">
        <title>Thousands of microbial genomes shed light on interconnected biogeochemical processes in an aquifer system.</title>
        <authorList>
            <person name="Anantharaman K."/>
            <person name="Brown C.T."/>
            <person name="Hug L.A."/>
            <person name="Sharon I."/>
            <person name="Castelle C.J."/>
            <person name="Probst A.J."/>
            <person name="Thomas B.C."/>
            <person name="Singh A."/>
            <person name="Wilkins M.J."/>
            <person name="Karaoz U."/>
            <person name="Brodie E.L."/>
            <person name="Williams K.H."/>
            <person name="Hubbard S.S."/>
            <person name="Banfield J.F."/>
        </authorList>
    </citation>
    <scope>NUCLEOTIDE SEQUENCE [LARGE SCALE GENOMIC DNA]</scope>
</reference>
<evidence type="ECO:0008006" key="4">
    <source>
        <dbReference type="Google" id="ProtNLM"/>
    </source>
</evidence>
<dbReference type="STRING" id="1802335.A3G59_00530"/>
<feature type="transmembrane region" description="Helical" evidence="1">
    <location>
        <begin position="43"/>
        <end position="68"/>
    </location>
</feature>
<feature type="transmembrane region" description="Helical" evidence="1">
    <location>
        <begin position="12"/>
        <end position="31"/>
    </location>
</feature>
<proteinExistence type="predicted"/>
<dbReference type="AlphaFoldDB" id="A0A1G2P4E0"/>
<feature type="transmembrane region" description="Helical" evidence="1">
    <location>
        <begin position="117"/>
        <end position="140"/>
    </location>
</feature>
<accession>A0A1G2P4E0</accession>